<feature type="compositionally biased region" description="Low complexity" evidence="12">
    <location>
        <begin position="941"/>
        <end position="952"/>
    </location>
</feature>
<feature type="region of interest" description="Disordered" evidence="12">
    <location>
        <begin position="823"/>
        <end position="867"/>
    </location>
</feature>
<evidence type="ECO:0000256" key="11">
    <source>
        <dbReference type="PROSITE-ProRule" id="PRU10141"/>
    </source>
</evidence>
<accession>A0A6J8FJV6</accession>
<evidence type="ECO:0000256" key="2">
    <source>
        <dbReference type="ARBA" id="ARBA00013203"/>
    </source>
</evidence>
<keyword evidence="3" id="KW-0723">Serine/threonine-protein kinase</keyword>
<comment type="similarity">
    <text evidence="1">Belongs to the protein kinase superfamily. CMGC Ser/Thr protein kinase family. MNB/DYRK subfamily.</text>
</comment>
<dbReference type="InterPro" id="IPR017441">
    <property type="entry name" value="Protein_kinase_ATP_BS"/>
</dbReference>
<feature type="compositionally biased region" description="Polar residues" evidence="12">
    <location>
        <begin position="428"/>
        <end position="437"/>
    </location>
</feature>
<dbReference type="CDD" id="cd14210">
    <property type="entry name" value="PKc_DYRK"/>
    <property type="match status" value="1"/>
</dbReference>
<dbReference type="GO" id="GO:0005524">
    <property type="term" value="F:ATP binding"/>
    <property type="evidence" value="ECO:0007669"/>
    <property type="project" value="UniProtKB-UniRule"/>
</dbReference>
<dbReference type="Pfam" id="PF00069">
    <property type="entry name" value="Pkinase"/>
    <property type="match status" value="1"/>
</dbReference>
<feature type="region of interest" description="Disordered" evidence="12">
    <location>
        <begin position="394"/>
        <end position="470"/>
    </location>
</feature>
<comment type="catalytic activity">
    <reaction evidence="10">
        <text>L-tyrosyl-[protein] + ATP = O-phospho-L-tyrosyl-[protein] + ADP + H(+)</text>
        <dbReference type="Rhea" id="RHEA:10596"/>
        <dbReference type="Rhea" id="RHEA-COMP:10136"/>
        <dbReference type="Rhea" id="RHEA-COMP:20101"/>
        <dbReference type="ChEBI" id="CHEBI:15378"/>
        <dbReference type="ChEBI" id="CHEBI:30616"/>
        <dbReference type="ChEBI" id="CHEBI:46858"/>
        <dbReference type="ChEBI" id="CHEBI:61978"/>
        <dbReference type="ChEBI" id="CHEBI:456216"/>
        <dbReference type="EC" id="2.7.12.1"/>
    </reaction>
</comment>
<evidence type="ECO:0000256" key="4">
    <source>
        <dbReference type="ARBA" id="ARBA00022679"/>
    </source>
</evidence>
<feature type="binding site" evidence="11">
    <location>
        <position position="112"/>
    </location>
    <ligand>
        <name>ATP</name>
        <dbReference type="ChEBI" id="CHEBI:30616"/>
    </ligand>
</feature>
<feature type="region of interest" description="Disordered" evidence="12">
    <location>
        <begin position="879"/>
        <end position="958"/>
    </location>
</feature>
<proteinExistence type="inferred from homology"/>
<evidence type="ECO:0000259" key="13">
    <source>
        <dbReference type="PROSITE" id="PS50011"/>
    </source>
</evidence>
<evidence type="ECO:0000256" key="12">
    <source>
        <dbReference type="SAM" id="MobiDB-lite"/>
    </source>
</evidence>
<dbReference type="VEuPathDB" id="TriTrypDB:LdBPK_331930.1"/>
<sequence length="958" mass="104533">MHPEDGLGTSGAAPISASEALHSFGGCLTAYERKEIVQYETIHYVGQRCVDKMGSPTNGRNDGYDTEEGEYIFRVKDHIAYRYEILKELGSGAFGQVFKAIDHLDSSIVAVKMIRNQRKVLQQAEQEIRMLQHVNDRDPKGLYGIVRMTDNFKFRGHTCVSYELLGANLYEYLKANNFFPMTLSLIRSIAARVLVALTFLARENIIHCDLKPENILLRDNDPSVVKVIDLGSASFDVKNMYTYIQSRFYRAPEVIMEQKYDKAIDWWSFGCILCELANGDPVFPGEDEKDQLGCIMEYLGPPPQSFVEASSARRRREFFDERYKPRPRTTCKGKQREPGSRSLAKFVAVSEDDDFLSFVRLFLQWEPSKRVPPREAMKHRWICGEFVFPNQSEEKPELSSLTKESNGSAAGSLKACMPQEPAAPLKTEASTSTTVGQPFTARGAPADLPSPSAAHQRVQRPAPLPQPPTACTSRANCNALSGDGAISVDTLPCSRDASASTETRGAARLTDAKVQRPPAQRRQSGRLQRGRQRRSTDMADVEMPGEAITSPNHSTSLHTPWDAEESSAEQRTREFIIAANSASSPSSSACGTATRATNARPHEVRLANRVLSSEVLSAAILRSSANPIIFTSRGRNAHSPENKASPNASHSKITNGGAVGNARGGDSAGDVHTGVLELRQKYADSKTKAGTVDLVDRSGSFIAFDSLSRWPNTAGKTQLGGRRQGSASAPDRLDSRGRTSPGVSTESPRGQPRGERREYSINLDAATLPPTEVYQPAAVKGSLHAGEYMLPSELQPFSEDGRSSSPHDVEVAPKCRLLAAMMSEPRDKSEKSQLSLQPRGSSPPSSSGPSAVATPSLRPQYTRRQRSTQCSMLAMRDGGAAHAAARSQRSVTGAAAPMSWKRPAVQPSDVPLVPPRQTLTQRSLLPQRNGAGTRGGDVGKPSTTPTPQLPSLKRYSAH</sequence>
<evidence type="ECO:0000256" key="6">
    <source>
        <dbReference type="ARBA" id="ARBA00022777"/>
    </source>
</evidence>
<dbReference type="AlphaFoldDB" id="A0A6J8FJV6"/>
<dbReference type="PANTHER" id="PTHR24058:SF22">
    <property type="entry name" value="DUAL SPECIFICITY TYROSINE-PHOSPHORYLATION-REGULATED KINASE 4"/>
    <property type="match status" value="1"/>
</dbReference>
<dbReference type="EC" id="2.7.12.1" evidence="2"/>
<dbReference type="InterPro" id="IPR050494">
    <property type="entry name" value="Ser_Thr_dual-spec_kinase"/>
</dbReference>
<dbReference type="Gene3D" id="3.30.200.20">
    <property type="entry name" value="Phosphorylase Kinase, domain 1"/>
    <property type="match status" value="1"/>
</dbReference>
<feature type="region of interest" description="Disordered" evidence="12">
    <location>
        <begin position="632"/>
        <end position="668"/>
    </location>
</feature>
<evidence type="ECO:0000313" key="14">
    <source>
        <dbReference type="EMBL" id="CAC5433395.1"/>
    </source>
</evidence>
<dbReference type="SMART" id="SM00220">
    <property type="entry name" value="S_TKc"/>
    <property type="match status" value="1"/>
</dbReference>
<evidence type="ECO:0000256" key="8">
    <source>
        <dbReference type="ARBA" id="ARBA00049003"/>
    </source>
</evidence>
<dbReference type="InterPro" id="IPR008271">
    <property type="entry name" value="Ser/Thr_kinase_AS"/>
</dbReference>
<dbReference type="EMBL" id="LR812653">
    <property type="protein sequence ID" value="CAC5433395.1"/>
    <property type="molecule type" value="Genomic_DNA"/>
</dbReference>
<feature type="compositionally biased region" description="Low complexity" evidence="12">
    <location>
        <begin position="832"/>
        <end position="850"/>
    </location>
</feature>
<dbReference type="PANTHER" id="PTHR24058">
    <property type="entry name" value="DUAL SPECIFICITY PROTEIN KINASE"/>
    <property type="match status" value="1"/>
</dbReference>
<keyword evidence="6 14" id="KW-0418">Kinase</keyword>
<dbReference type="GO" id="GO:0004712">
    <property type="term" value="F:protein serine/threonine/tyrosine kinase activity"/>
    <property type="evidence" value="ECO:0007669"/>
    <property type="project" value="UniProtKB-EC"/>
</dbReference>
<feature type="region of interest" description="Disordered" evidence="12">
    <location>
        <begin position="496"/>
        <end position="570"/>
    </location>
</feature>
<dbReference type="Proteomes" id="UP000601710">
    <property type="component" value="Chromosome 33"/>
</dbReference>
<dbReference type="PROSITE" id="PS00108">
    <property type="entry name" value="PROTEIN_KINASE_ST"/>
    <property type="match status" value="1"/>
</dbReference>
<feature type="compositionally biased region" description="Polar residues" evidence="12">
    <location>
        <begin position="917"/>
        <end position="926"/>
    </location>
</feature>
<dbReference type="Gene3D" id="1.10.510.10">
    <property type="entry name" value="Transferase(Phosphotransferase) domain 1"/>
    <property type="match status" value="1"/>
</dbReference>
<feature type="domain" description="Protein kinase" evidence="13">
    <location>
        <begin position="83"/>
        <end position="382"/>
    </location>
</feature>
<protein>
    <recommendedName>
        <fullName evidence="2">dual-specificity kinase</fullName>
        <ecNumber evidence="2">2.7.12.1</ecNumber>
    </recommendedName>
</protein>
<comment type="catalytic activity">
    <reaction evidence="8">
        <text>L-seryl-[protein] + ATP = O-phospho-L-seryl-[protein] + ADP + H(+)</text>
        <dbReference type="Rhea" id="RHEA:17989"/>
        <dbReference type="Rhea" id="RHEA-COMP:9863"/>
        <dbReference type="Rhea" id="RHEA-COMP:11604"/>
        <dbReference type="ChEBI" id="CHEBI:15378"/>
        <dbReference type="ChEBI" id="CHEBI:29999"/>
        <dbReference type="ChEBI" id="CHEBI:30616"/>
        <dbReference type="ChEBI" id="CHEBI:83421"/>
        <dbReference type="ChEBI" id="CHEBI:456216"/>
        <dbReference type="EC" id="2.7.12.1"/>
    </reaction>
</comment>
<dbReference type="Gene3D" id="3.30.10.30">
    <property type="entry name" value="DYRK"/>
    <property type="match status" value="1"/>
</dbReference>
<keyword evidence="4" id="KW-0808">Transferase</keyword>
<feature type="compositionally biased region" description="Polar residues" evidence="12">
    <location>
        <begin position="549"/>
        <end position="558"/>
    </location>
</feature>
<keyword evidence="5 11" id="KW-0547">Nucleotide-binding</keyword>
<dbReference type="VEuPathDB" id="TriTrypDB:LdCL_330026000"/>
<organism evidence="14 15">
    <name type="scientific">Leishmania donovani</name>
    <dbReference type="NCBI Taxonomy" id="5661"/>
    <lineage>
        <taxon>Eukaryota</taxon>
        <taxon>Discoba</taxon>
        <taxon>Euglenozoa</taxon>
        <taxon>Kinetoplastea</taxon>
        <taxon>Metakinetoplastina</taxon>
        <taxon>Trypanosomatida</taxon>
        <taxon>Trypanosomatidae</taxon>
        <taxon>Leishmaniinae</taxon>
        <taxon>Leishmania</taxon>
    </lineage>
</organism>
<evidence type="ECO:0000256" key="9">
    <source>
        <dbReference type="ARBA" id="ARBA00049308"/>
    </source>
</evidence>
<evidence type="ECO:0000256" key="3">
    <source>
        <dbReference type="ARBA" id="ARBA00022527"/>
    </source>
</evidence>
<feature type="region of interest" description="Disordered" evidence="12">
    <location>
        <begin position="712"/>
        <end position="756"/>
    </location>
</feature>
<name>A0A6J8FJV6_LEIDO</name>
<feature type="compositionally biased region" description="Polar residues" evidence="12">
    <location>
        <begin position="642"/>
        <end position="654"/>
    </location>
</feature>
<dbReference type="VEuPathDB" id="TriTrypDB:LDHU3_33.2830"/>
<dbReference type="PROSITE" id="PS00107">
    <property type="entry name" value="PROTEIN_KINASE_ATP"/>
    <property type="match status" value="1"/>
</dbReference>
<comment type="catalytic activity">
    <reaction evidence="9">
        <text>L-threonyl-[protein] + ATP = O-phospho-L-threonyl-[protein] + ADP + H(+)</text>
        <dbReference type="Rhea" id="RHEA:46608"/>
        <dbReference type="Rhea" id="RHEA-COMP:11060"/>
        <dbReference type="Rhea" id="RHEA-COMP:11605"/>
        <dbReference type="ChEBI" id="CHEBI:15378"/>
        <dbReference type="ChEBI" id="CHEBI:30013"/>
        <dbReference type="ChEBI" id="CHEBI:30616"/>
        <dbReference type="ChEBI" id="CHEBI:61977"/>
        <dbReference type="ChEBI" id="CHEBI:456216"/>
        <dbReference type="EC" id="2.7.12.1"/>
    </reaction>
</comment>
<feature type="compositionally biased region" description="Gly residues" evidence="12">
    <location>
        <begin position="657"/>
        <end position="667"/>
    </location>
</feature>
<evidence type="ECO:0000313" key="15">
    <source>
        <dbReference type="Proteomes" id="UP000601710"/>
    </source>
</evidence>
<dbReference type="InterPro" id="IPR000719">
    <property type="entry name" value="Prot_kinase_dom"/>
</dbReference>
<evidence type="ECO:0000256" key="10">
    <source>
        <dbReference type="ARBA" id="ARBA00051680"/>
    </source>
</evidence>
<evidence type="ECO:0000256" key="7">
    <source>
        <dbReference type="ARBA" id="ARBA00022840"/>
    </source>
</evidence>
<dbReference type="GO" id="GO:0004674">
    <property type="term" value="F:protein serine/threonine kinase activity"/>
    <property type="evidence" value="ECO:0007669"/>
    <property type="project" value="UniProtKB-KW"/>
</dbReference>
<dbReference type="GO" id="GO:0005737">
    <property type="term" value="C:cytoplasm"/>
    <property type="evidence" value="ECO:0007669"/>
    <property type="project" value="TreeGrafter"/>
</dbReference>
<dbReference type="SUPFAM" id="SSF56112">
    <property type="entry name" value="Protein kinase-like (PK-like)"/>
    <property type="match status" value="1"/>
</dbReference>
<evidence type="ECO:0000256" key="1">
    <source>
        <dbReference type="ARBA" id="ARBA00008867"/>
    </source>
</evidence>
<evidence type="ECO:0000256" key="5">
    <source>
        <dbReference type="ARBA" id="ARBA00022741"/>
    </source>
</evidence>
<feature type="compositionally biased region" description="Polar residues" evidence="12">
    <location>
        <begin position="399"/>
        <end position="409"/>
    </location>
</feature>
<dbReference type="InterPro" id="IPR042521">
    <property type="entry name" value="DYRK"/>
</dbReference>
<reference evidence="14" key="1">
    <citation type="submission" date="2020-06" db="EMBL/GenBank/DDBJ databases">
        <authorList>
            <person name="Camacho E."/>
            <person name="Gonzalez-de la Fuente S."/>
            <person name="Rastrojo A."/>
            <person name="Peiro-Pastor R."/>
            <person name="Solana JC."/>
            <person name="Tabera L."/>
            <person name="Gamarro F."/>
            <person name="Carrasco-Ramiro F."/>
            <person name="Requena JM."/>
            <person name="Aguado B."/>
        </authorList>
    </citation>
    <scope>NUCLEOTIDE SEQUENCE</scope>
</reference>
<dbReference type="GO" id="GO:0005856">
    <property type="term" value="C:cytoskeleton"/>
    <property type="evidence" value="ECO:0007669"/>
    <property type="project" value="TreeGrafter"/>
</dbReference>
<gene>
    <name evidence="14" type="ORF">LDHU3_33.2830</name>
</gene>
<dbReference type="InterPro" id="IPR011009">
    <property type="entry name" value="Kinase-like_dom_sf"/>
</dbReference>
<keyword evidence="7 11" id="KW-0067">ATP-binding</keyword>
<dbReference type="PROSITE" id="PS50011">
    <property type="entry name" value="PROTEIN_KINASE_DOM"/>
    <property type="match status" value="1"/>
</dbReference>